<organism evidence="1 2">
    <name type="scientific">Zygosaccharomyces bailii (strain CLIB 213 / ATCC 58445 / CBS 680 / BCRC 21525 / NBRC 1098 / NCYC 1416 / NRRL Y-2227)</name>
    <dbReference type="NCBI Taxonomy" id="1333698"/>
    <lineage>
        <taxon>Eukaryota</taxon>
        <taxon>Fungi</taxon>
        <taxon>Dikarya</taxon>
        <taxon>Ascomycota</taxon>
        <taxon>Saccharomycotina</taxon>
        <taxon>Saccharomycetes</taxon>
        <taxon>Saccharomycetales</taxon>
        <taxon>Saccharomycetaceae</taxon>
        <taxon>Zygosaccharomyces</taxon>
    </lineage>
</organism>
<sequence>MLRIPARIRNVARIQLRSYRRKKPLTGTHISALQNNGLLQDAGEIKLEARDPREIETNLKTLGFEELNSTNYIEDLLLQYLKHTNSGFKPSVKNLLNLQRSLKEGKLDDTRRLKILFDYLLKESEIEIKMLNVMGPEKLREAIISKRKGASKEELESPEQIEDAIFSDLFHSAGQNSESYLNHVDLTYQILTDMNDRKNKGLEILSLEQLVQVFELSKLIPIEGRRKRGLFLAGNLIYSLGTVRMDPVNESFYIDSLVNYGFYKKAYDLFESNRAKVNERWWYELGMMVALRANYLQKFDKLMVASDLRFGEYPYVSLKVLKLAVKRKLLIKDIRSANKLTGRFLEIVAGYGCKRYDQQENDDKHMINFTSEEQADEFLNEKTAPTDYDFITLIDYNLFRKNIPMAMRLVAKYLQTEGITDQNYRFLIVQLKFNLLQNFEHLKNSLGPHMNPESAHQRLDELEKSFNDVRKEHNLDSSFSQELLFDNVASLASHPELIEIIETFLTRKVTTDDEKRQPSKKFQGLLKVLLATGKEEQAFFLLSKMEEALRKSQKSPELLGNQFYPEVQAHHYAVFVEYFSLLFVKVPKLVSNFERRITHLVDRMENLDVSYNSVLLTKLLIFYKNTNNFNKCFEIINQVMEEKFKKHMLSETDRTRLYNRRDVTRPLYLEIWRVYGKYYKIFHKELERVDKKSNYYGWKTQVERIIQRTKVHPDFPIRIVFCSMVHYDNVLPDSKMYHIILTTVMRSRDWAAIPGVLTTMAELHGLPLEDQFFRYVMRGLEKELIVVLTKKIKAQNSNMEESKIQALERVKELKLRGLLLVPKSGTKYDVDDLISQVLLLLRIKDSADQSFSEVTEAFKELKVEKKNFTKLVDHLNEKV</sequence>
<proteinExistence type="predicted"/>
<reference evidence="2" key="1">
    <citation type="journal article" date="2013" name="Genome Announc.">
        <title>Genome sequence of the food spoilage yeast Zygosaccharomyces bailii CLIB 213(T).</title>
        <authorList>
            <person name="Galeote V."/>
            <person name="Bigey F."/>
            <person name="Devillers H."/>
            <person name="Neuveglise C."/>
            <person name="Dequin S."/>
        </authorList>
    </citation>
    <scope>NUCLEOTIDE SEQUENCE [LARGE SCALE GENOMIC DNA]</scope>
    <source>
        <strain evidence="2">CLIB 213 / ATCC 58445 / CBS 680 / CCRC 21525 / NBRC 1098 / NCYC 1416 / NRRL Y-2227</strain>
    </source>
</reference>
<protein>
    <submittedName>
        <fullName evidence="1">BN860_18756g1_1</fullName>
    </submittedName>
</protein>
<dbReference type="AlphaFoldDB" id="A0A8J2T1I3"/>
<evidence type="ECO:0000313" key="2">
    <source>
        <dbReference type="Proteomes" id="UP000019375"/>
    </source>
</evidence>
<dbReference type="Proteomes" id="UP000019375">
    <property type="component" value="Unassembled WGS sequence"/>
</dbReference>
<accession>A0A8J2T1I3</accession>
<name>A0A8J2T1I3_ZYGB2</name>
<evidence type="ECO:0000313" key="1">
    <source>
        <dbReference type="EMBL" id="CDF87974.1"/>
    </source>
</evidence>
<dbReference type="OrthoDB" id="185373at2759"/>
<dbReference type="EMBL" id="HG316454">
    <property type="protein sequence ID" value="CDF87974.1"/>
    <property type="molecule type" value="Genomic_DNA"/>
</dbReference>
<keyword evidence="2" id="KW-1185">Reference proteome</keyword>
<gene>
    <name evidence="1" type="ORF">BN860_18756g</name>
</gene>